<sequence>MASLPKEMKALRYEKPEDFSIVTVPLPKLRDNDVLVQVKACGVCGTDLHIHEGEFIAKFPLIPGHETVGVIAAVGKDVKGFEIGDRVAADNSELCNECFYCRRGQLLLCENFNAHGVTMDGGFAEYCAYPAAKVFKIHNLNWVDATLLEPASCACHGLEKIRPKLGSHVLMFGAGPTGLMLAQLLRQNGGCQVTIAAPQGLKMELAKSLDAADTYIELSRENPSAQFDKLKADNPYGFDIVVEATGSVKILEDSINYVRRGGTLVVYGVYANKDRVSWPPSKIFGDEITIIGSFSETYMFPATIDYLDSGKVKTKGIVNKTFKLEQFGEALQSIKDKTAIKAAIVFDLYSFLNDRQHGSWKEQSALQLPPKMNIGNSPLFKDMARPVLRQTFAPHDPEARPRRGTMDSVVQFLLDRSRIDVSKIRIERATEEYGNQTLASLRRARLIGICSSCDLAVEFRLTKTGPISSTISETDVGLSFNGFCFARIRLPEVRTSFWGTSVKIHGQRLQITDLTTFKAYIRSIILDDEAKFQLEQGRCTVTALGVTANCNYRMDIPIRGMGGPKAKLRSLKRRGEDVTVVLTIENPSPVEVDLGNTVFELRSGVALAYAELKGPLKITRGTFDCVLHGKAKAGAVISAKMRLTGICAEEVSWCREAVPFLDLPVDVGPAIRVAAERGH</sequence>
<feature type="domain" description="Alcohol dehydrogenase-like N-terminal" evidence="6">
    <location>
        <begin position="31"/>
        <end position="138"/>
    </location>
</feature>
<dbReference type="Gene3D" id="3.90.180.10">
    <property type="entry name" value="Medium-chain alcohol dehydrogenases, catalytic domain"/>
    <property type="match status" value="1"/>
</dbReference>
<protein>
    <recommendedName>
        <fullName evidence="9">Enoyl reductase (ER) domain-containing protein</fullName>
    </recommendedName>
</protein>
<dbReference type="PANTHER" id="PTHR43401">
    <property type="entry name" value="L-THREONINE 3-DEHYDROGENASE"/>
    <property type="match status" value="1"/>
</dbReference>
<dbReference type="InterPro" id="IPR050129">
    <property type="entry name" value="Zn_alcohol_dh"/>
</dbReference>
<reference evidence="7 8" key="1">
    <citation type="journal article" date="2024" name="Microbiol. Resour. Announc.">
        <title>Genome annotations for the ascomycete fungi Trichoderma harzianum, Trichoderma aggressivum, and Purpureocillium lilacinum.</title>
        <authorList>
            <person name="Beijen E.P.W."/>
            <person name="Ohm R.A."/>
        </authorList>
    </citation>
    <scope>NUCLEOTIDE SEQUENCE [LARGE SCALE GENOMIC DNA]</scope>
    <source>
        <strain evidence="7 8">CBS 150709</strain>
    </source>
</reference>
<dbReference type="InterPro" id="IPR002328">
    <property type="entry name" value="ADH_Zn_CS"/>
</dbReference>
<dbReference type="Pfam" id="PF00107">
    <property type="entry name" value="ADH_zinc_N"/>
    <property type="match status" value="1"/>
</dbReference>
<dbReference type="InterPro" id="IPR013149">
    <property type="entry name" value="ADH-like_C"/>
</dbReference>
<accession>A0ABR0CGP8</accession>
<evidence type="ECO:0000256" key="1">
    <source>
        <dbReference type="ARBA" id="ARBA00022723"/>
    </source>
</evidence>
<dbReference type="InterPro" id="IPR013154">
    <property type="entry name" value="ADH-like_N"/>
</dbReference>
<gene>
    <name evidence="7" type="ORF">Purlil1_819</name>
</gene>
<evidence type="ECO:0000259" key="6">
    <source>
        <dbReference type="Pfam" id="PF08240"/>
    </source>
</evidence>
<evidence type="ECO:0000313" key="8">
    <source>
        <dbReference type="Proteomes" id="UP001287286"/>
    </source>
</evidence>
<feature type="domain" description="Alcohol dehydrogenase-like C-terminal" evidence="5">
    <location>
        <begin position="176"/>
        <end position="306"/>
    </location>
</feature>
<dbReference type="SUPFAM" id="SSF51735">
    <property type="entry name" value="NAD(P)-binding Rossmann-fold domains"/>
    <property type="match status" value="1"/>
</dbReference>
<evidence type="ECO:0000313" key="7">
    <source>
        <dbReference type="EMBL" id="KAK4095123.1"/>
    </source>
</evidence>
<dbReference type="Gene3D" id="3.40.50.720">
    <property type="entry name" value="NAD(P)-binding Rossmann-like Domain"/>
    <property type="match status" value="1"/>
</dbReference>
<organism evidence="7 8">
    <name type="scientific">Purpureocillium lilacinum</name>
    <name type="common">Paecilomyces lilacinus</name>
    <dbReference type="NCBI Taxonomy" id="33203"/>
    <lineage>
        <taxon>Eukaryota</taxon>
        <taxon>Fungi</taxon>
        <taxon>Dikarya</taxon>
        <taxon>Ascomycota</taxon>
        <taxon>Pezizomycotina</taxon>
        <taxon>Sordariomycetes</taxon>
        <taxon>Hypocreomycetidae</taxon>
        <taxon>Hypocreales</taxon>
        <taxon>Ophiocordycipitaceae</taxon>
        <taxon>Purpureocillium</taxon>
    </lineage>
</organism>
<dbReference type="PANTHER" id="PTHR43401:SF2">
    <property type="entry name" value="L-THREONINE 3-DEHYDROGENASE"/>
    <property type="match status" value="1"/>
</dbReference>
<name>A0ABR0CGP8_PURLI</name>
<dbReference type="InterPro" id="IPR022185">
    <property type="entry name" value="DUF3712"/>
</dbReference>
<proteinExistence type="inferred from homology"/>
<dbReference type="PROSITE" id="PS00059">
    <property type="entry name" value="ADH_ZINC"/>
    <property type="match status" value="1"/>
</dbReference>
<dbReference type="Pfam" id="PF12505">
    <property type="entry name" value="DUF3712"/>
    <property type="match status" value="1"/>
</dbReference>
<keyword evidence="1 4" id="KW-0479">Metal-binding</keyword>
<comment type="similarity">
    <text evidence="4">Belongs to the zinc-containing alcohol dehydrogenase family.</text>
</comment>
<dbReference type="InterPro" id="IPR036291">
    <property type="entry name" value="NAD(P)-bd_dom_sf"/>
</dbReference>
<evidence type="ECO:0000259" key="5">
    <source>
        <dbReference type="Pfam" id="PF00107"/>
    </source>
</evidence>
<comment type="cofactor">
    <cofactor evidence="4">
        <name>Zn(2+)</name>
        <dbReference type="ChEBI" id="CHEBI:29105"/>
    </cofactor>
</comment>
<evidence type="ECO:0008006" key="9">
    <source>
        <dbReference type="Google" id="ProtNLM"/>
    </source>
</evidence>
<dbReference type="Pfam" id="PF08240">
    <property type="entry name" value="ADH_N"/>
    <property type="match status" value="1"/>
</dbReference>
<keyword evidence="3" id="KW-0560">Oxidoreductase</keyword>
<dbReference type="Proteomes" id="UP001287286">
    <property type="component" value="Unassembled WGS sequence"/>
</dbReference>
<dbReference type="EMBL" id="JAWRVI010000002">
    <property type="protein sequence ID" value="KAK4095123.1"/>
    <property type="molecule type" value="Genomic_DNA"/>
</dbReference>
<keyword evidence="8" id="KW-1185">Reference proteome</keyword>
<dbReference type="InterPro" id="IPR011032">
    <property type="entry name" value="GroES-like_sf"/>
</dbReference>
<comment type="caution">
    <text evidence="7">The sequence shown here is derived from an EMBL/GenBank/DDBJ whole genome shotgun (WGS) entry which is preliminary data.</text>
</comment>
<evidence type="ECO:0000256" key="4">
    <source>
        <dbReference type="RuleBase" id="RU361277"/>
    </source>
</evidence>
<evidence type="ECO:0000256" key="3">
    <source>
        <dbReference type="ARBA" id="ARBA00023002"/>
    </source>
</evidence>
<evidence type="ECO:0000256" key="2">
    <source>
        <dbReference type="ARBA" id="ARBA00022833"/>
    </source>
</evidence>
<dbReference type="CDD" id="cd08234">
    <property type="entry name" value="threonine_DH_like"/>
    <property type="match status" value="1"/>
</dbReference>
<dbReference type="SUPFAM" id="SSF50129">
    <property type="entry name" value="GroES-like"/>
    <property type="match status" value="1"/>
</dbReference>
<keyword evidence="2 4" id="KW-0862">Zinc</keyword>